<dbReference type="Proteomes" id="UP001204953">
    <property type="component" value="Unassembled WGS sequence"/>
</dbReference>
<keyword evidence="3" id="KW-1185">Reference proteome</keyword>
<evidence type="ECO:0000313" key="2">
    <source>
        <dbReference type="EMBL" id="MCP2731308.1"/>
    </source>
</evidence>
<dbReference type="InterPro" id="IPR051172">
    <property type="entry name" value="Chlamydia_OmcB"/>
</dbReference>
<feature type="domain" description="DUF11" evidence="1">
    <location>
        <begin position="67"/>
        <end position="160"/>
    </location>
</feature>
<dbReference type="NCBIfam" id="TIGR01451">
    <property type="entry name" value="B_ant_repeat"/>
    <property type="match status" value="1"/>
</dbReference>
<dbReference type="PANTHER" id="PTHR34819:SF3">
    <property type="entry name" value="CELL SURFACE PROTEIN"/>
    <property type="match status" value="1"/>
</dbReference>
<evidence type="ECO:0000259" key="1">
    <source>
        <dbReference type="Pfam" id="PF01345"/>
    </source>
</evidence>
<dbReference type="AlphaFoldDB" id="A0AAE3KR52"/>
<comment type="caution">
    <text evidence="2">The sequence shown here is derived from an EMBL/GenBank/DDBJ whole genome shotgun (WGS) entry which is preliminary data.</text>
</comment>
<dbReference type="Gene3D" id="2.60.40.10">
    <property type="entry name" value="Immunoglobulins"/>
    <property type="match status" value="1"/>
</dbReference>
<reference evidence="2" key="1">
    <citation type="submission" date="2022-06" db="EMBL/GenBank/DDBJ databases">
        <title>New cyanobacteria of genus Symplocastrum in benthos of Lake Baikal.</title>
        <authorList>
            <person name="Sorokovikova E."/>
            <person name="Tikhonova I."/>
            <person name="Krasnopeev A."/>
            <person name="Evseev P."/>
            <person name="Gladkikh A."/>
            <person name="Belykh O."/>
        </authorList>
    </citation>
    <scope>NUCLEOTIDE SEQUENCE</scope>
    <source>
        <strain evidence="2">BBK-W-15</strain>
    </source>
</reference>
<name>A0AAE3KR52_9CYAN</name>
<accession>A0AAE3KR52</accession>
<dbReference type="PANTHER" id="PTHR34819">
    <property type="entry name" value="LARGE CYSTEINE-RICH PERIPLASMIC PROTEIN OMCB"/>
    <property type="match status" value="1"/>
</dbReference>
<organism evidence="2 3">
    <name type="scientific">Limnofasciculus baicalensis BBK-W-15</name>
    <dbReference type="NCBI Taxonomy" id="2699891"/>
    <lineage>
        <taxon>Bacteria</taxon>
        <taxon>Bacillati</taxon>
        <taxon>Cyanobacteriota</taxon>
        <taxon>Cyanophyceae</taxon>
        <taxon>Coleofasciculales</taxon>
        <taxon>Coleofasciculaceae</taxon>
        <taxon>Limnofasciculus</taxon>
        <taxon>Limnofasciculus baicalensis</taxon>
    </lineage>
</organism>
<dbReference type="InterPro" id="IPR013783">
    <property type="entry name" value="Ig-like_fold"/>
</dbReference>
<dbReference type="InterPro" id="IPR047589">
    <property type="entry name" value="DUF11_rpt"/>
</dbReference>
<sequence>MKSSTLQLGNYQFLLTAILTTFFWTGESSVIAQTNRTITNQASASGDNLPSAVNSNQTSLVAGQPVLELIKTADRAAAEPGDTVIYRLALKNKGNAAANKIVVNDTLPLGMRFLAESLQGSLTTTSGTIPVTLPPATISGRQVTFTFGRLAPNEILNIVYAVVVTPDAIRGDGRNVAQEPRSNIASYQVKIRPGILTDCGTVLGRVFVDKNFDGQQQPGEPGVPNAVIYMDDGNRITTDANGLFSLANVIAGNRSATLDLTSLPGYSIAPNLYFIEGNSQSRLIRLEPGGLARMNFAVTPAYGEEQR</sequence>
<evidence type="ECO:0000313" key="3">
    <source>
        <dbReference type="Proteomes" id="UP001204953"/>
    </source>
</evidence>
<dbReference type="SUPFAM" id="SSF117074">
    <property type="entry name" value="Hypothetical protein PA1324"/>
    <property type="match status" value="1"/>
</dbReference>
<dbReference type="InterPro" id="IPR001434">
    <property type="entry name" value="OmcB-like_DUF11"/>
</dbReference>
<proteinExistence type="predicted"/>
<dbReference type="Gene3D" id="2.60.40.740">
    <property type="match status" value="1"/>
</dbReference>
<dbReference type="Pfam" id="PF01345">
    <property type="entry name" value="DUF11"/>
    <property type="match status" value="1"/>
</dbReference>
<protein>
    <recommendedName>
        <fullName evidence="1">DUF11 domain-containing protein</fullName>
    </recommendedName>
</protein>
<dbReference type="EMBL" id="JAMZMM010000310">
    <property type="protein sequence ID" value="MCP2731308.1"/>
    <property type="molecule type" value="Genomic_DNA"/>
</dbReference>
<dbReference type="RefSeq" id="WP_254014049.1">
    <property type="nucleotide sequence ID" value="NZ_JAMZMM010000310.1"/>
</dbReference>
<gene>
    <name evidence="2" type="ORF">NJ959_23055</name>
</gene>